<dbReference type="SUPFAM" id="SSF52980">
    <property type="entry name" value="Restriction endonuclease-like"/>
    <property type="match status" value="1"/>
</dbReference>
<dbReference type="InterPro" id="IPR051703">
    <property type="entry name" value="NF-kappa-B_Signaling_Reg"/>
</dbReference>
<sequence>MTIKTYADLEQGTDEWLSARCGVLTASLIGKLITKGGKIASNETSERVALDILAQRINGIGDENFQTFAMQRGHEDEMEAKVLYSKHVAPVSEIGFMTNDKWGFTLGYSPDGLVGNSGLIECKSRLSGLQMATICSQAVPDEYMAQIQTGLMVSEREWLDFISFPALGGGKMMVKRVYPDLDYQALLIKAAEVFEERIALRMAEYTAAISNPELRLIDTSRRVEEEILV</sequence>
<evidence type="ECO:0000313" key="3">
    <source>
        <dbReference type="Proteomes" id="UP000195072"/>
    </source>
</evidence>
<dbReference type="InterPro" id="IPR011604">
    <property type="entry name" value="PDDEXK-like_dom_sf"/>
</dbReference>
<dbReference type="Pfam" id="PF09588">
    <property type="entry name" value="YqaJ"/>
    <property type="match status" value="1"/>
</dbReference>
<gene>
    <name evidence="2" type="ORF">HK16_09680</name>
</gene>
<dbReference type="PANTHER" id="PTHR46609">
    <property type="entry name" value="EXONUCLEASE, PHAGE-TYPE/RECB, C-TERMINAL DOMAIN-CONTAINING PROTEIN"/>
    <property type="match status" value="1"/>
</dbReference>
<dbReference type="InterPro" id="IPR011335">
    <property type="entry name" value="Restrct_endonuc-II-like"/>
</dbReference>
<evidence type="ECO:0000259" key="1">
    <source>
        <dbReference type="Pfam" id="PF09588"/>
    </source>
</evidence>
<evidence type="ECO:0000313" key="2">
    <source>
        <dbReference type="EMBL" id="OUL67574.1"/>
    </source>
</evidence>
<protein>
    <recommendedName>
        <fullName evidence="1">YqaJ viral recombinase domain-containing protein</fullName>
    </recommendedName>
</protein>
<dbReference type="PANTHER" id="PTHR46609:SF6">
    <property type="entry name" value="EXONUCLEASE, PHAGE-TYPE_RECB, C-TERMINAL DOMAIN-CONTAINING PROTEIN-RELATED"/>
    <property type="match status" value="1"/>
</dbReference>
<accession>A0A252EMU2</accession>
<reference evidence="2 3" key="1">
    <citation type="submission" date="2014-06" db="EMBL/GenBank/DDBJ databases">
        <authorList>
            <person name="Ju J."/>
            <person name="Zhang J."/>
        </authorList>
    </citation>
    <scope>NUCLEOTIDE SEQUENCE [LARGE SCALE GENOMIC DNA]</scope>
    <source>
        <strain evidence="2">DmL_050</strain>
    </source>
</reference>
<name>A0A252EMU2_9PROT</name>
<dbReference type="Proteomes" id="UP000195072">
    <property type="component" value="Unassembled WGS sequence"/>
</dbReference>
<dbReference type="AlphaFoldDB" id="A0A252EMU2"/>
<dbReference type="RefSeq" id="WP_086896640.1">
    <property type="nucleotide sequence ID" value="NZ_JOOZ01000003.1"/>
</dbReference>
<proteinExistence type="predicted"/>
<dbReference type="InterPro" id="IPR019080">
    <property type="entry name" value="YqaJ_viral_recombinase"/>
</dbReference>
<feature type="domain" description="YqaJ viral recombinase" evidence="1">
    <location>
        <begin position="15"/>
        <end position="156"/>
    </location>
</feature>
<dbReference type="CDD" id="cd22343">
    <property type="entry name" value="PDDEXK_lambda_exonuclease-like"/>
    <property type="match status" value="1"/>
</dbReference>
<dbReference type="EMBL" id="JOOZ01000003">
    <property type="protein sequence ID" value="OUL67574.1"/>
    <property type="molecule type" value="Genomic_DNA"/>
</dbReference>
<comment type="caution">
    <text evidence="2">The sequence shown here is derived from an EMBL/GenBank/DDBJ whole genome shotgun (WGS) entry which is preliminary data.</text>
</comment>
<organism evidence="2 3">
    <name type="scientific">Acetobacter senegalensis</name>
    <dbReference type="NCBI Taxonomy" id="446692"/>
    <lineage>
        <taxon>Bacteria</taxon>
        <taxon>Pseudomonadati</taxon>
        <taxon>Pseudomonadota</taxon>
        <taxon>Alphaproteobacteria</taxon>
        <taxon>Acetobacterales</taxon>
        <taxon>Acetobacteraceae</taxon>
        <taxon>Acetobacter</taxon>
    </lineage>
</organism>
<dbReference type="Gene3D" id="3.90.320.10">
    <property type="match status" value="1"/>
</dbReference>